<evidence type="ECO:0000313" key="5">
    <source>
        <dbReference type="Proteomes" id="UP000663067"/>
    </source>
</evidence>
<dbReference type="InterPro" id="IPR000600">
    <property type="entry name" value="ROK"/>
</dbReference>
<dbReference type="EMBL" id="CP071591">
    <property type="protein sequence ID" value="QSY56784.1"/>
    <property type="molecule type" value="Genomic_DNA"/>
</dbReference>
<dbReference type="InterPro" id="IPR036390">
    <property type="entry name" value="WH_DNA-bd_sf"/>
</dbReference>
<dbReference type="Proteomes" id="UP000663067">
    <property type="component" value="Chromosome"/>
</dbReference>
<comment type="similarity">
    <text evidence="1">Belongs to the ROK (NagC/XylR) family.</text>
</comment>
<accession>A0A2N5IT57</accession>
<dbReference type="AlphaFoldDB" id="A0A2N5IT57"/>
<reference evidence="3 5" key="2">
    <citation type="submission" date="2021-03" db="EMBL/GenBank/DDBJ databases">
        <title>Genome sequencing of Bifidobacterium imperatoris JCM 32708.</title>
        <authorList>
            <person name="Kim J."/>
        </authorList>
    </citation>
    <scope>NUCLEOTIDE SEQUENCE [LARGE SCALE GENOMIC DNA]</scope>
    <source>
        <strain evidence="3 5">JCM 32708</strain>
    </source>
</reference>
<dbReference type="InterPro" id="IPR043129">
    <property type="entry name" value="ATPase_NBD"/>
</dbReference>
<gene>
    <name evidence="3" type="ORF">BLI708_05715</name>
    <name evidence="2" type="ORF">Tam1G_0973</name>
</gene>
<dbReference type="InterPro" id="IPR036388">
    <property type="entry name" value="WH-like_DNA-bd_sf"/>
</dbReference>
<protein>
    <submittedName>
        <fullName evidence="2">NagC family transcriptional regulator</fullName>
    </submittedName>
    <submittedName>
        <fullName evidence="3">ROK family protein</fullName>
    </submittedName>
</protein>
<dbReference type="SUPFAM" id="SSF53067">
    <property type="entry name" value="Actin-like ATPase domain"/>
    <property type="match status" value="2"/>
</dbReference>
<keyword evidence="5" id="KW-1185">Reference proteome</keyword>
<evidence type="ECO:0000256" key="1">
    <source>
        <dbReference type="ARBA" id="ARBA00006479"/>
    </source>
</evidence>
<name>A0A2N5IT57_9BIFI</name>
<dbReference type="PANTHER" id="PTHR18964">
    <property type="entry name" value="ROK (REPRESSOR, ORF, KINASE) FAMILY"/>
    <property type="match status" value="1"/>
</dbReference>
<dbReference type="SUPFAM" id="SSF46785">
    <property type="entry name" value="Winged helix' DNA-binding domain"/>
    <property type="match status" value="1"/>
</dbReference>
<dbReference type="PANTHER" id="PTHR18964:SF110">
    <property type="entry name" value="TRANSCRIPTIONAL REGULATOR, XYLR-RELATED"/>
    <property type="match status" value="1"/>
</dbReference>
<dbReference type="Proteomes" id="UP000234855">
    <property type="component" value="Unassembled WGS sequence"/>
</dbReference>
<dbReference type="Gene3D" id="3.30.420.40">
    <property type="match status" value="2"/>
</dbReference>
<reference evidence="2 4" key="1">
    <citation type="submission" date="2017-07" db="EMBL/GenBank/DDBJ databases">
        <title>Bifidobacterium novel species.</title>
        <authorList>
            <person name="Lugli G.A."/>
            <person name="Milani C."/>
            <person name="Duranti S."/>
            <person name="Mangifesta M."/>
        </authorList>
    </citation>
    <scope>NUCLEOTIDE SEQUENCE [LARGE SCALE GENOMIC DNA]</scope>
    <source>
        <strain evidence="2 4">45</strain>
    </source>
</reference>
<dbReference type="Gene3D" id="1.10.10.10">
    <property type="entry name" value="Winged helix-like DNA-binding domain superfamily/Winged helix DNA-binding domain"/>
    <property type="match status" value="1"/>
</dbReference>
<dbReference type="Pfam" id="PF00480">
    <property type="entry name" value="ROK"/>
    <property type="match status" value="1"/>
</dbReference>
<organism evidence="2 4">
    <name type="scientific">Bifidobacterium imperatoris</name>
    <dbReference type="NCBI Taxonomy" id="2020965"/>
    <lineage>
        <taxon>Bacteria</taxon>
        <taxon>Bacillati</taxon>
        <taxon>Actinomycetota</taxon>
        <taxon>Actinomycetes</taxon>
        <taxon>Bifidobacteriales</taxon>
        <taxon>Bifidobacteriaceae</taxon>
        <taxon>Bifidobacterium</taxon>
    </lineage>
</organism>
<sequence>MKALPPTQVKAHNRSAIAQYLYTNKYATKQDLERQLGLSLPTITQNLRALESTNIALKGNLQDSTGGRKAQRYDFNPNHCIAIGVGMYPHDLRLYAVNLYGTVVAQSNTALLYRNSNIYYQRIGGIIDNFAADIERKFGNVLGVAFSIRGIISPDGASVTFGPVMGNTGLTLSTLAQSVHHPCLMIHDSDASAMSELWLDPSIQDALCLYLDRRPGGALIIDGKLHQGANQCNGTIEHMILVPNGRPCYCGQLGCMDTYCSLETLPEDYESIPGFFSVLEQGERHHRERMSQWLDYVAQAIVNARSIVAGDVIIGGEAAALLSDVEIDELRNRIVQRSPFGTEHFTVRKSCGAEDQDIIGAALRYSQQYLNELFSSHFTI</sequence>
<proteinExistence type="inferred from homology"/>
<dbReference type="RefSeq" id="WP_101625679.1">
    <property type="nucleotide sequence ID" value="NZ_CP071591.1"/>
</dbReference>
<evidence type="ECO:0000313" key="4">
    <source>
        <dbReference type="Proteomes" id="UP000234855"/>
    </source>
</evidence>
<evidence type="ECO:0000313" key="2">
    <source>
        <dbReference type="EMBL" id="PLS25117.1"/>
    </source>
</evidence>
<evidence type="ECO:0000313" key="3">
    <source>
        <dbReference type="EMBL" id="QSY56784.1"/>
    </source>
</evidence>
<dbReference type="EMBL" id="NMWV01000011">
    <property type="protein sequence ID" value="PLS25117.1"/>
    <property type="molecule type" value="Genomic_DNA"/>
</dbReference>